<dbReference type="AlphaFoldDB" id="A0AAV3ZNZ9"/>
<name>A0AAV3ZNZ9_9GAST</name>
<dbReference type="EMBL" id="BLXT01002801">
    <property type="protein sequence ID" value="GFN97665.1"/>
    <property type="molecule type" value="Genomic_DNA"/>
</dbReference>
<evidence type="ECO:0000313" key="1">
    <source>
        <dbReference type="EMBL" id="GFN97665.1"/>
    </source>
</evidence>
<keyword evidence="2" id="KW-1185">Reference proteome</keyword>
<proteinExistence type="predicted"/>
<comment type="caution">
    <text evidence="1">The sequence shown here is derived from an EMBL/GenBank/DDBJ whole genome shotgun (WGS) entry which is preliminary data.</text>
</comment>
<reference evidence="1 2" key="1">
    <citation type="journal article" date="2021" name="Elife">
        <title>Chloroplast acquisition without the gene transfer in kleptoplastic sea slugs, Plakobranchus ocellatus.</title>
        <authorList>
            <person name="Maeda T."/>
            <person name="Takahashi S."/>
            <person name="Yoshida T."/>
            <person name="Shimamura S."/>
            <person name="Takaki Y."/>
            <person name="Nagai Y."/>
            <person name="Toyoda A."/>
            <person name="Suzuki Y."/>
            <person name="Arimoto A."/>
            <person name="Ishii H."/>
            <person name="Satoh N."/>
            <person name="Nishiyama T."/>
            <person name="Hasebe M."/>
            <person name="Maruyama T."/>
            <person name="Minagawa J."/>
            <person name="Obokata J."/>
            <person name="Shigenobu S."/>
        </authorList>
    </citation>
    <scope>NUCLEOTIDE SEQUENCE [LARGE SCALE GENOMIC DNA]</scope>
</reference>
<organism evidence="1 2">
    <name type="scientific">Plakobranchus ocellatus</name>
    <dbReference type="NCBI Taxonomy" id="259542"/>
    <lineage>
        <taxon>Eukaryota</taxon>
        <taxon>Metazoa</taxon>
        <taxon>Spiralia</taxon>
        <taxon>Lophotrochozoa</taxon>
        <taxon>Mollusca</taxon>
        <taxon>Gastropoda</taxon>
        <taxon>Heterobranchia</taxon>
        <taxon>Euthyneura</taxon>
        <taxon>Panpulmonata</taxon>
        <taxon>Sacoglossa</taxon>
        <taxon>Placobranchoidea</taxon>
        <taxon>Plakobranchidae</taxon>
        <taxon>Plakobranchus</taxon>
    </lineage>
</organism>
<protein>
    <submittedName>
        <fullName evidence="1">Uncharacterized protein</fullName>
    </submittedName>
</protein>
<evidence type="ECO:0000313" key="2">
    <source>
        <dbReference type="Proteomes" id="UP000735302"/>
    </source>
</evidence>
<accession>A0AAV3ZNZ9</accession>
<gene>
    <name evidence="1" type="ORF">PoB_002417100</name>
</gene>
<sequence length="94" mass="10877">MSNCQHGIGNLTRLPNIRKRGPTQHGIVIWKGFRMCTQEVKLSTWDRQFRKTSECAHKNSNSQHGIANLARLPNMHTRCPNLHTGKAIWQDFRI</sequence>
<dbReference type="Proteomes" id="UP000735302">
    <property type="component" value="Unassembled WGS sequence"/>
</dbReference>